<accession>A0A212J595</accession>
<organism evidence="2">
    <name type="scientific">uncultured Dysgonomonas sp</name>
    <dbReference type="NCBI Taxonomy" id="206096"/>
    <lineage>
        <taxon>Bacteria</taxon>
        <taxon>Pseudomonadati</taxon>
        <taxon>Bacteroidota</taxon>
        <taxon>Bacteroidia</taxon>
        <taxon>Bacteroidales</taxon>
        <taxon>Dysgonomonadaceae</taxon>
        <taxon>Dysgonomonas</taxon>
        <taxon>environmental samples</taxon>
    </lineage>
</organism>
<dbReference type="CDD" id="cd06433">
    <property type="entry name" value="GT_2_WfgS_like"/>
    <property type="match status" value="1"/>
</dbReference>
<dbReference type="AlphaFoldDB" id="A0A212J595"/>
<sequence length="262" mass="30578">MIVSIVTINYNNAAGLEKTINSVISNDLYDIEYIVIDGNSTDGSFDVIKKYESKINFWISECDSGIYNAMNKGIRQATGQYILFVNSGDVIKEDCDLQSIISQITEEDIVYFDMEIADSLSKTSYIKQYPSNPDFKYFAEDTLPHTASFIKKELLVKYGYYSEEKKITSDWAFFMDAICLLRCTYRHIDDYFSTFYIDGISSNASNKELLIDERNEHIARSYPLYNALYRDWIEKRQELYKLKTSISVRYLKKLGFLKWFKL</sequence>
<dbReference type="RefSeq" id="WP_296947276.1">
    <property type="nucleotide sequence ID" value="NZ_LT599021.1"/>
</dbReference>
<feature type="domain" description="Glycosyltransferase 2-like" evidence="1">
    <location>
        <begin position="4"/>
        <end position="124"/>
    </location>
</feature>
<evidence type="ECO:0000259" key="1">
    <source>
        <dbReference type="Pfam" id="PF00535"/>
    </source>
</evidence>
<dbReference type="GO" id="GO:0016758">
    <property type="term" value="F:hexosyltransferase activity"/>
    <property type="evidence" value="ECO:0007669"/>
    <property type="project" value="UniProtKB-ARBA"/>
</dbReference>
<dbReference type="SUPFAM" id="SSF53448">
    <property type="entry name" value="Nucleotide-diphospho-sugar transferases"/>
    <property type="match status" value="1"/>
</dbReference>
<dbReference type="PANTHER" id="PTHR22916">
    <property type="entry name" value="GLYCOSYLTRANSFERASE"/>
    <property type="match status" value="1"/>
</dbReference>
<dbReference type="Pfam" id="PF00535">
    <property type="entry name" value="Glycos_transf_2"/>
    <property type="match status" value="1"/>
</dbReference>
<evidence type="ECO:0000313" key="2">
    <source>
        <dbReference type="EMBL" id="SBV94554.1"/>
    </source>
</evidence>
<protein>
    <recommendedName>
        <fullName evidence="1">Glycosyltransferase 2-like domain-containing protein</fullName>
    </recommendedName>
</protein>
<dbReference type="InterPro" id="IPR029044">
    <property type="entry name" value="Nucleotide-diphossugar_trans"/>
</dbReference>
<dbReference type="EMBL" id="FLUL01000001">
    <property type="protein sequence ID" value="SBV94554.1"/>
    <property type="molecule type" value="Genomic_DNA"/>
</dbReference>
<reference evidence="2" key="1">
    <citation type="submission" date="2016-04" db="EMBL/GenBank/DDBJ databases">
        <authorList>
            <person name="Evans L.H."/>
            <person name="Alamgir A."/>
            <person name="Owens N."/>
            <person name="Weber N.D."/>
            <person name="Virtaneva K."/>
            <person name="Barbian K."/>
            <person name="Babar A."/>
            <person name="Rosenke K."/>
        </authorList>
    </citation>
    <scope>NUCLEOTIDE SEQUENCE</scope>
    <source>
        <strain evidence="2">86-2</strain>
    </source>
</reference>
<dbReference type="PANTHER" id="PTHR22916:SF67">
    <property type="entry name" value="COLANIC ACID BIOSYNTHESIS GLYCOSYL TRANSFERASE WCAE-RELATED"/>
    <property type="match status" value="1"/>
</dbReference>
<dbReference type="InterPro" id="IPR001173">
    <property type="entry name" value="Glyco_trans_2-like"/>
</dbReference>
<name>A0A212J595_9BACT</name>
<gene>
    <name evidence="2" type="ORF">KL86DYS2_10749</name>
</gene>
<dbReference type="Gene3D" id="3.90.550.10">
    <property type="entry name" value="Spore Coat Polysaccharide Biosynthesis Protein SpsA, Chain A"/>
    <property type="match status" value="1"/>
</dbReference>
<proteinExistence type="predicted"/>